<keyword evidence="2" id="KW-0378">Hydrolase</keyword>
<gene>
    <name evidence="3" type="ORF">ACFO8M_16910</name>
</gene>
<accession>A0ABV7Q3J0</accession>
<evidence type="ECO:0000256" key="1">
    <source>
        <dbReference type="ARBA" id="ARBA00010702"/>
    </source>
</evidence>
<evidence type="ECO:0000256" key="2">
    <source>
        <dbReference type="ARBA" id="ARBA00022801"/>
    </source>
</evidence>
<dbReference type="InterPro" id="IPR005502">
    <property type="entry name" value="Ribosyl_crysJ1"/>
</dbReference>
<protein>
    <submittedName>
        <fullName evidence="3">ADP-ribosylglycohydrolase family protein</fullName>
    </submittedName>
</protein>
<dbReference type="Pfam" id="PF03747">
    <property type="entry name" value="ADP_ribosyl_GH"/>
    <property type="match status" value="1"/>
</dbReference>
<comment type="caution">
    <text evidence="3">The sequence shown here is derived from an EMBL/GenBank/DDBJ whole genome shotgun (WGS) entry which is preliminary data.</text>
</comment>
<sequence>MHAAITQADRTLGCLLGGAVGDALGYQVEFSHWDRIKESWGPEGVTELRRNRISDDTQMTLFTVEGLLLAQPGASSETFVEQVRLAYLRWLVTQEEPMPPMASEGLAAQPWLYDRRAPGRACMTGLQEGARPGVNPNSKGCGTVMRSAPFGLYFGPVEAFAFAERCSALTHGHPTAGASAGAFAMIVAHLMLGATPQRAVSETMMHLRDGIDRSETADALQRAYKLAGNVPPGPNTCVPLGEGWVAEEALAIAVYCLLGTDDVRKGLTAAVSHSGDSDSTGAILGNLYGAAYGAAALPREWASQVEGREVIAALAGLMAADA</sequence>
<organism evidence="3 4">
    <name type="scientific">Glycomyces rhizosphaerae</name>
    <dbReference type="NCBI Taxonomy" id="2054422"/>
    <lineage>
        <taxon>Bacteria</taxon>
        <taxon>Bacillati</taxon>
        <taxon>Actinomycetota</taxon>
        <taxon>Actinomycetes</taxon>
        <taxon>Glycomycetales</taxon>
        <taxon>Glycomycetaceae</taxon>
        <taxon>Glycomyces</taxon>
    </lineage>
</organism>
<evidence type="ECO:0000313" key="3">
    <source>
        <dbReference type="EMBL" id="MFC3494164.1"/>
    </source>
</evidence>
<dbReference type="InterPro" id="IPR036705">
    <property type="entry name" value="Ribosyl_crysJ1_sf"/>
</dbReference>
<proteinExistence type="inferred from homology"/>
<evidence type="ECO:0000313" key="4">
    <source>
        <dbReference type="Proteomes" id="UP001595712"/>
    </source>
</evidence>
<dbReference type="Gene3D" id="1.10.4080.10">
    <property type="entry name" value="ADP-ribosylation/Crystallin J1"/>
    <property type="match status" value="1"/>
</dbReference>
<keyword evidence="4" id="KW-1185">Reference proteome</keyword>
<dbReference type="SUPFAM" id="SSF101478">
    <property type="entry name" value="ADP-ribosylglycohydrolase"/>
    <property type="match status" value="1"/>
</dbReference>
<dbReference type="Proteomes" id="UP001595712">
    <property type="component" value="Unassembled WGS sequence"/>
</dbReference>
<reference evidence="4" key="1">
    <citation type="journal article" date="2019" name="Int. J. Syst. Evol. Microbiol.">
        <title>The Global Catalogue of Microorganisms (GCM) 10K type strain sequencing project: providing services to taxonomists for standard genome sequencing and annotation.</title>
        <authorList>
            <consortium name="The Broad Institute Genomics Platform"/>
            <consortium name="The Broad Institute Genome Sequencing Center for Infectious Disease"/>
            <person name="Wu L."/>
            <person name="Ma J."/>
        </authorList>
    </citation>
    <scope>NUCLEOTIDE SEQUENCE [LARGE SCALE GENOMIC DNA]</scope>
    <source>
        <strain evidence="4">CGMCC 4.7396</strain>
    </source>
</reference>
<comment type="similarity">
    <text evidence="1">Belongs to the ADP-ribosylglycohydrolase family.</text>
</comment>
<dbReference type="EMBL" id="JBHRWO010000014">
    <property type="protein sequence ID" value="MFC3494164.1"/>
    <property type="molecule type" value="Genomic_DNA"/>
</dbReference>
<dbReference type="PANTHER" id="PTHR16222:SF24">
    <property type="entry name" value="ADP-RIBOSYLHYDROLASE ARH3"/>
    <property type="match status" value="1"/>
</dbReference>
<name>A0ABV7Q3J0_9ACTN</name>
<dbReference type="PANTHER" id="PTHR16222">
    <property type="entry name" value="ADP-RIBOSYLGLYCOHYDROLASE"/>
    <property type="match status" value="1"/>
</dbReference>
<dbReference type="InterPro" id="IPR050792">
    <property type="entry name" value="ADP-ribosylglycohydrolase"/>
</dbReference>
<dbReference type="RefSeq" id="WP_387977679.1">
    <property type="nucleotide sequence ID" value="NZ_JBHRWO010000014.1"/>
</dbReference>